<name>A0A176YEB4_9BRAD</name>
<keyword evidence="2" id="KW-1185">Reference proteome</keyword>
<protein>
    <submittedName>
        <fullName evidence="1">Uncharacterized protein</fullName>
    </submittedName>
</protein>
<dbReference type="STRING" id="1505087.AYJ54_23295"/>
<dbReference type="Proteomes" id="UP000076959">
    <property type="component" value="Unassembled WGS sequence"/>
</dbReference>
<evidence type="ECO:0000313" key="2">
    <source>
        <dbReference type="Proteomes" id="UP000076959"/>
    </source>
</evidence>
<accession>A0A176YEB4</accession>
<comment type="caution">
    <text evidence="1">The sequence shown here is derived from an EMBL/GenBank/DDBJ whole genome shotgun (WGS) entry which is preliminary data.</text>
</comment>
<evidence type="ECO:0000313" key="1">
    <source>
        <dbReference type="EMBL" id="OAF04947.1"/>
    </source>
</evidence>
<sequence>MIEERFGLSLWLTNAQLTLAHMANGIASQKEILNRIINEPGVDTLYAYLSFYFSYSLEESVTASEVRREFVDASKIRDYFFYHVLPFNLDEIERPHDCLRLESNSPVIDRFETLLDVMLLSYGRNECLEEVRQAATLLGGLDDFRLSSLQFLLSPSCTEATGDVEFLVACDQYSLGDHRGAAVTISRLIEADPAAAWVYELAARNDSALSIPRSTSSLAGVIISETKAFLDLSKDLSSVRESLLKLGFRTRKLLASRAVAGLLDRVLDLPISETFSAAQSVFCMSCPLIQPSHYKILEKVEERAFEKLTAQRRTSSSVAHQIGVIAASSTDDAPQVMAQMSVPAKRANLYLAYNAYNERRYSDATRYYAAYRAIDPQLTSPRTLAFEYALYRRQNQLGQALTAFVDAYFDHSRSHSLYSMEEFVDWAVSQAVADNTALDRSILLHVFSTYYGSVHDGDLSDALEDILDHFGVRLPSELIRENLEKRRLIYVLRFVANIDRLEDTTRFASLNEIETERILILQWLVQNDPPNRNAYTQEISSITKDQEVARLSVQFERSKIYVHEEGIRRTFDTEIKPQFFRYRQLLADPEVGAQIDKIEQRIRKLLKESDLEFGYLLIPSTERDSVYFSMIQRAYDILVLDPSHGFKTYLSTRILHGILEGELRASFVNEGLMVSVDGSSKEQEALDRWSEHLNGLGPPVRMEIAKSIVKFSERVTEAIAYLKDRRIRILSKEMPEGLFAIGMSAPAFERLKQSLSSTTTYEEFFERLLLNFWESVELCLRDVKLELSGKFLRQILSAFDSLESSLNGHDAEGRPTELLDAIARCRTSFALHLERVSAWFARAGVLAREPFLASAAIRVAERITNNCYPEHPLDVQNTEVGVHEIAGDILNPLVDLLTNSFQNAAEHSGVLDRAPVVRVMVASTVAKDLRFEVVSELSKSVDVDACRAELRELVDEEDVSNPAAVASEGRTGIRKMKRILRHDFQSESKLYIDVSSDNEVVVSFIVPRSYVRERTHH</sequence>
<gene>
    <name evidence="1" type="ORF">AYJ54_23295</name>
</gene>
<proteinExistence type="predicted"/>
<organism evidence="1 2">
    <name type="scientific">Bradyrhizobium centrolobii</name>
    <dbReference type="NCBI Taxonomy" id="1505087"/>
    <lineage>
        <taxon>Bacteria</taxon>
        <taxon>Pseudomonadati</taxon>
        <taxon>Pseudomonadota</taxon>
        <taxon>Alphaproteobacteria</taxon>
        <taxon>Hyphomicrobiales</taxon>
        <taxon>Nitrobacteraceae</taxon>
        <taxon>Bradyrhizobium</taxon>
    </lineage>
</organism>
<dbReference type="EMBL" id="LUUB01000081">
    <property type="protein sequence ID" value="OAF04947.1"/>
    <property type="molecule type" value="Genomic_DNA"/>
</dbReference>
<reference evidence="1 2" key="1">
    <citation type="submission" date="2016-03" db="EMBL/GenBank/DDBJ databases">
        <title>Draft Genome Sequence of the Strain BR 10245 (Bradyrhizobium sp.) isolated from nodules of Centrolobium paraense.</title>
        <authorList>
            <person name="Simoes-Araujo J.L.Sr."/>
            <person name="Barauna A.C."/>
            <person name="Silva K."/>
            <person name="Zilli J.E."/>
        </authorList>
    </citation>
    <scope>NUCLEOTIDE SEQUENCE [LARGE SCALE GENOMIC DNA]</scope>
    <source>
        <strain evidence="1 2">BR 10245</strain>
    </source>
</reference>
<dbReference type="AlphaFoldDB" id="A0A176YEB4"/>